<feature type="region of interest" description="Disordered" evidence="1">
    <location>
        <begin position="177"/>
        <end position="215"/>
    </location>
</feature>
<name>A0A3L7A2H2_9HYPH</name>
<feature type="region of interest" description="Disordered" evidence="1">
    <location>
        <begin position="80"/>
        <end position="162"/>
    </location>
</feature>
<evidence type="ECO:0000256" key="1">
    <source>
        <dbReference type="SAM" id="MobiDB-lite"/>
    </source>
</evidence>
<sequence length="237" mass="25442">MRVSTPSILDAALKAARHGLLPSAGASAFAAFVFAAGMGLAPAPAAAQGFESDFLKNTMQMLGLTEEEEKPDIDYRERAPLVVPPTTPDSLPPPTSSTAAANPNWPKDPDLARQKARSAASKAPIVRDDPGQPLLPSELNKGRRKTAPTYANNEPVSTGTKRDEIMPSELGFKSWAGIGSHDPWKDKPITFNGEPERESLVQPPAGYQTPAPNAPYGVVEKKQEAFKIPNFFDLQNN</sequence>
<feature type="compositionally biased region" description="Pro residues" evidence="1">
    <location>
        <begin position="82"/>
        <end position="95"/>
    </location>
</feature>
<dbReference type="EMBL" id="RCTF01000020">
    <property type="protein sequence ID" value="RLP74185.1"/>
    <property type="molecule type" value="Genomic_DNA"/>
</dbReference>
<accession>A0A3L7A2H2</accession>
<feature type="compositionally biased region" description="Polar residues" evidence="1">
    <location>
        <begin position="149"/>
        <end position="159"/>
    </location>
</feature>
<dbReference type="RefSeq" id="WP_121624965.1">
    <property type="nucleotide sequence ID" value="NZ_JACIIW010000007.1"/>
</dbReference>
<feature type="compositionally biased region" description="Basic and acidic residues" evidence="1">
    <location>
        <begin position="182"/>
        <end position="199"/>
    </location>
</feature>
<dbReference type="AlphaFoldDB" id="A0A3L7A2H2"/>
<proteinExistence type="predicted"/>
<dbReference type="OrthoDB" id="8018783at2"/>
<keyword evidence="3" id="KW-1185">Reference proteome</keyword>
<dbReference type="Proteomes" id="UP000269692">
    <property type="component" value="Unassembled WGS sequence"/>
</dbReference>
<reference evidence="2 3" key="1">
    <citation type="submission" date="2018-10" db="EMBL/GenBank/DDBJ databases">
        <title>Xanthobacter tagetidis genome sequencing and assembly.</title>
        <authorList>
            <person name="Maclea K.S."/>
            <person name="Goen A.E."/>
            <person name="Fatima S.A."/>
        </authorList>
    </citation>
    <scope>NUCLEOTIDE SEQUENCE [LARGE SCALE GENOMIC DNA]</scope>
    <source>
        <strain evidence="2 3">ATCC 700314</strain>
    </source>
</reference>
<comment type="caution">
    <text evidence="2">The sequence shown here is derived from an EMBL/GenBank/DDBJ whole genome shotgun (WGS) entry which is preliminary data.</text>
</comment>
<organism evidence="2 3">
    <name type="scientific">Xanthobacter tagetidis</name>
    <dbReference type="NCBI Taxonomy" id="60216"/>
    <lineage>
        <taxon>Bacteria</taxon>
        <taxon>Pseudomonadati</taxon>
        <taxon>Pseudomonadota</taxon>
        <taxon>Alphaproteobacteria</taxon>
        <taxon>Hyphomicrobiales</taxon>
        <taxon>Xanthobacteraceae</taxon>
        <taxon>Xanthobacter</taxon>
    </lineage>
</organism>
<gene>
    <name evidence="2" type="ORF">D9R14_19170</name>
</gene>
<protein>
    <submittedName>
        <fullName evidence="2">Uncharacterized protein</fullName>
    </submittedName>
</protein>
<evidence type="ECO:0000313" key="3">
    <source>
        <dbReference type="Proteomes" id="UP000269692"/>
    </source>
</evidence>
<evidence type="ECO:0000313" key="2">
    <source>
        <dbReference type="EMBL" id="RLP74185.1"/>
    </source>
</evidence>